<dbReference type="EMBL" id="RCHS01003850">
    <property type="protein sequence ID" value="RMX39204.1"/>
    <property type="molecule type" value="Genomic_DNA"/>
</dbReference>
<name>A0A3M6TD78_POCDA</name>
<dbReference type="GO" id="GO:0012505">
    <property type="term" value="C:endomembrane system"/>
    <property type="evidence" value="ECO:0007669"/>
    <property type="project" value="UniProtKB-SubCell"/>
</dbReference>
<evidence type="ECO:0000259" key="8">
    <source>
        <dbReference type="PROSITE" id="PS50222"/>
    </source>
</evidence>
<evidence type="ECO:0000256" key="3">
    <source>
        <dbReference type="ARBA" id="ARBA00022490"/>
    </source>
</evidence>
<dbReference type="STRING" id="46731.A0A3M6TD78"/>
<feature type="non-terminal residue" evidence="9">
    <location>
        <position position="1"/>
    </location>
</feature>
<keyword evidence="6" id="KW-0106">Calcium</keyword>
<dbReference type="SMART" id="SM00054">
    <property type="entry name" value="EFh"/>
    <property type="match status" value="2"/>
</dbReference>
<dbReference type="GO" id="GO:0005509">
    <property type="term" value="F:calcium ion binding"/>
    <property type="evidence" value="ECO:0007669"/>
    <property type="project" value="InterPro"/>
</dbReference>
<keyword evidence="5" id="KW-0677">Repeat</keyword>
<evidence type="ECO:0000256" key="4">
    <source>
        <dbReference type="ARBA" id="ARBA00022723"/>
    </source>
</evidence>
<dbReference type="PANTHER" id="PTHR46735:SF6">
    <property type="entry name" value="EF-HAND DOMAIN-CONTAINING PROTEIN"/>
    <property type="match status" value="1"/>
</dbReference>
<evidence type="ECO:0000256" key="6">
    <source>
        <dbReference type="ARBA" id="ARBA00022837"/>
    </source>
</evidence>
<evidence type="ECO:0000256" key="7">
    <source>
        <dbReference type="ARBA" id="ARBA00023136"/>
    </source>
</evidence>
<proteinExistence type="predicted"/>
<dbReference type="InterPro" id="IPR018247">
    <property type="entry name" value="EF_Hand_1_Ca_BS"/>
</dbReference>
<dbReference type="PANTHER" id="PTHR46735">
    <property type="entry name" value="CALPAIN, SMALL SUBUNIT 1 A-RELATED"/>
    <property type="match status" value="1"/>
</dbReference>
<dbReference type="Gene3D" id="6.10.140.900">
    <property type="match status" value="1"/>
</dbReference>
<feature type="domain" description="EF-hand" evidence="8">
    <location>
        <begin position="140"/>
        <end position="175"/>
    </location>
</feature>
<dbReference type="PROSITE" id="PS50222">
    <property type="entry name" value="EF_HAND_2"/>
    <property type="match status" value="1"/>
</dbReference>
<keyword evidence="7" id="KW-0472">Membrane</keyword>
<dbReference type="Proteomes" id="UP000275408">
    <property type="component" value="Unassembled WGS sequence"/>
</dbReference>
<dbReference type="GO" id="GO:0005737">
    <property type="term" value="C:cytoplasm"/>
    <property type="evidence" value="ECO:0007669"/>
    <property type="project" value="UniProtKB-SubCell"/>
</dbReference>
<evidence type="ECO:0000256" key="5">
    <source>
        <dbReference type="ARBA" id="ARBA00022737"/>
    </source>
</evidence>
<keyword evidence="10" id="KW-1185">Reference proteome</keyword>
<sequence>PTRKIALWDGLEKPGCSADAVCSVWIEDIPQSTRDSFKQGMAYPGYGAPPPGGYGGGYPGFPGGYPGAMQQQDPLFGYFSAVAGADQQIDAKELQSSLTSSGMSGSYHPFSLETCRIMITMLDRDYSGKMGFSEFKELCGVLHQWKTTFMQHDRDRSGTVEPHELHAALTSFGYRLSPNALNIIVKRYSTNNRITFDDFVACCVRLRALTDQFRRRDTAQNGMATFQYDDFLSNESSDRLVFVANRRV</sequence>
<keyword evidence="4" id="KW-0479">Metal-binding</keyword>
<evidence type="ECO:0000256" key="1">
    <source>
        <dbReference type="ARBA" id="ARBA00004308"/>
    </source>
</evidence>
<accession>A0A3M6TD78</accession>
<evidence type="ECO:0000313" key="10">
    <source>
        <dbReference type="Proteomes" id="UP000275408"/>
    </source>
</evidence>
<organism evidence="9 10">
    <name type="scientific">Pocillopora damicornis</name>
    <name type="common">Cauliflower coral</name>
    <name type="synonym">Millepora damicornis</name>
    <dbReference type="NCBI Taxonomy" id="46731"/>
    <lineage>
        <taxon>Eukaryota</taxon>
        <taxon>Metazoa</taxon>
        <taxon>Cnidaria</taxon>
        <taxon>Anthozoa</taxon>
        <taxon>Hexacorallia</taxon>
        <taxon>Scleractinia</taxon>
        <taxon>Astrocoeniina</taxon>
        <taxon>Pocilloporidae</taxon>
        <taxon>Pocillopora</taxon>
    </lineage>
</organism>
<dbReference type="InterPro" id="IPR011992">
    <property type="entry name" value="EF-hand-dom_pair"/>
</dbReference>
<evidence type="ECO:0000256" key="2">
    <source>
        <dbReference type="ARBA" id="ARBA00004496"/>
    </source>
</evidence>
<comment type="subcellular location">
    <subcellularLocation>
        <location evidence="2">Cytoplasm</location>
    </subcellularLocation>
    <subcellularLocation>
        <location evidence="1">Endomembrane system</location>
    </subcellularLocation>
</comment>
<gene>
    <name evidence="9" type="ORF">pdam_00013540</name>
</gene>
<dbReference type="InterPro" id="IPR002048">
    <property type="entry name" value="EF_hand_dom"/>
</dbReference>
<dbReference type="CDD" id="cd16181">
    <property type="entry name" value="EFh_PEF_Group_II_sorcin_like"/>
    <property type="match status" value="1"/>
</dbReference>
<dbReference type="OrthoDB" id="186625at2759"/>
<dbReference type="SUPFAM" id="SSF47473">
    <property type="entry name" value="EF-hand"/>
    <property type="match status" value="1"/>
</dbReference>
<protein>
    <recommendedName>
        <fullName evidence="8">EF-hand domain-containing protein</fullName>
    </recommendedName>
</protein>
<dbReference type="PROSITE" id="PS00018">
    <property type="entry name" value="EF_HAND_1"/>
    <property type="match status" value="1"/>
</dbReference>
<reference evidence="9 10" key="1">
    <citation type="journal article" date="2018" name="Sci. Rep.">
        <title>Comparative analysis of the Pocillopora damicornis genome highlights role of immune system in coral evolution.</title>
        <authorList>
            <person name="Cunning R."/>
            <person name="Bay R.A."/>
            <person name="Gillette P."/>
            <person name="Baker A.C."/>
            <person name="Traylor-Knowles N."/>
        </authorList>
    </citation>
    <scope>NUCLEOTIDE SEQUENCE [LARGE SCALE GENOMIC DNA]</scope>
    <source>
        <strain evidence="9">RSMAS</strain>
        <tissue evidence="9">Whole animal</tissue>
    </source>
</reference>
<comment type="caution">
    <text evidence="9">The sequence shown here is derived from an EMBL/GenBank/DDBJ whole genome shotgun (WGS) entry which is preliminary data.</text>
</comment>
<dbReference type="Gene3D" id="1.10.238.10">
    <property type="entry name" value="EF-hand"/>
    <property type="match status" value="1"/>
</dbReference>
<dbReference type="Pfam" id="PF13833">
    <property type="entry name" value="EF-hand_8"/>
    <property type="match status" value="1"/>
</dbReference>
<dbReference type="AlphaFoldDB" id="A0A3M6TD78"/>
<evidence type="ECO:0000313" key="9">
    <source>
        <dbReference type="EMBL" id="RMX39204.1"/>
    </source>
</evidence>
<keyword evidence="3" id="KW-0963">Cytoplasm</keyword>